<keyword evidence="3" id="KW-1185">Reference proteome</keyword>
<sequence length="142" mass="16553">MSDSSEVINLISDDDQTPVRRPRPVPATEELEIVHEHIRYTDPKQRISSSEFWIRSPLRTICDSKLSSRQNVNGNEVQLVVEREVLKPLKDYPHARPHCLAHPFGKKGVHRRRHCDNCYCCVCEIPAAECKKWKEHYNAMLH</sequence>
<protein>
    <submittedName>
        <fullName evidence="2">Uncharacterized protein</fullName>
    </submittedName>
</protein>
<dbReference type="Proteomes" id="UP000247409">
    <property type="component" value="Unassembled WGS sequence"/>
</dbReference>
<gene>
    <name evidence="2" type="ORF">BWQ96_04190</name>
</gene>
<feature type="region of interest" description="Disordered" evidence="1">
    <location>
        <begin position="1"/>
        <end position="23"/>
    </location>
</feature>
<dbReference type="InterPro" id="IPR053234">
    <property type="entry name" value="RPM1_Interactor"/>
</dbReference>
<comment type="caution">
    <text evidence="2">The sequence shown here is derived from an EMBL/GenBank/DDBJ whole genome shotgun (WGS) entry which is preliminary data.</text>
</comment>
<name>A0A2V3IV99_9FLOR</name>
<proteinExistence type="predicted"/>
<dbReference type="AlphaFoldDB" id="A0A2V3IV99"/>
<dbReference type="EMBL" id="NBIV01000046">
    <property type="protein sequence ID" value="PXF46015.1"/>
    <property type="molecule type" value="Genomic_DNA"/>
</dbReference>
<evidence type="ECO:0000313" key="2">
    <source>
        <dbReference type="EMBL" id="PXF46015.1"/>
    </source>
</evidence>
<organism evidence="2 3">
    <name type="scientific">Gracilariopsis chorda</name>
    <dbReference type="NCBI Taxonomy" id="448386"/>
    <lineage>
        <taxon>Eukaryota</taxon>
        <taxon>Rhodophyta</taxon>
        <taxon>Florideophyceae</taxon>
        <taxon>Rhodymeniophycidae</taxon>
        <taxon>Gracilariales</taxon>
        <taxon>Gracilariaceae</taxon>
        <taxon>Gracilariopsis</taxon>
    </lineage>
</organism>
<accession>A0A2V3IV99</accession>
<dbReference type="PANTHER" id="PTHR33443:SF30">
    <property type="entry name" value="SARCOSINE DEHYDROGENASE-2C PROTEIN"/>
    <property type="match status" value="1"/>
</dbReference>
<dbReference type="OrthoDB" id="266020at2759"/>
<evidence type="ECO:0000256" key="1">
    <source>
        <dbReference type="SAM" id="MobiDB-lite"/>
    </source>
</evidence>
<dbReference type="PANTHER" id="PTHR33443">
    <property type="entry name" value="ZGC:112980"/>
    <property type="match status" value="1"/>
</dbReference>
<reference evidence="2 3" key="1">
    <citation type="journal article" date="2018" name="Mol. Biol. Evol.">
        <title>Analysis of the draft genome of the red seaweed Gracilariopsis chorda provides insights into genome size evolution in Rhodophyta.</title>
        <authorList>
            <person name="Lee J."/>
            <person name="Yang E.C."/>
            <person name="Graf L."/>
            <person name="Yang J.H."/>
            <person name="Qiu H."/>
            <person name="Zel Zion U."/>
            <person name="Chan C.X."/>
            <person name="Stephens T.G."/>
            <person name="Weber A.P.M."/>
            <person name="Boo G.H."/>
            <person name="Boo S.M."/>
            <person name="Kim K.M."/>
            <person name="Shin Y."/>
            <person name="Jung M."/>
            <person name="Lee S.J."/>
            <person name="Yim H.S."/>
            <person name="Lee J.H."/>
            <person name="Bhattacharya D."/>
            <person name="Yoon H.S."/>
        </authorList>
    </citation>
    <scope>NUCLEOTIDE SEQUENCE [LARGE SCALE GENOMIC DNA]</scope>
    <source>
        <strain evidence="2 3">SKKU-2015</strain>
        <tissue evidence="2">Whole body</tissue>
    </source>
</reference>
<evidence type="ECO:0000313" key="3">
    <source>
        <dbReference type="Proteomes" id="UP000247409"/>
    </source>
</evidence>